<keyword evidence="5" id="KW-0547">Nucleotide-binding</keyword>
<evidence type="ECO:0000256" key="9">
    <source>
        <dbReference type="SAM" id="MobiDB-lite"/>
    </source>
</evidence>
<evidence type="ECO:0000256" key="4">
    <source>
        <dbReference type="ARBA" id="ARBA00022679"/>
    </source>
</evidence>
<evidence type="ECO:0000256" key="3">
    <source>
        <dbReference type="ARBA" id="ARBA00013253"/>
    </source>
</evidence>
<accession>A0A2T0VB59</accession>
<comment type="catalytic activity">
    <reaction evidence="1">
        <text>6-hydroxymethyl-7,8-dihydropterin + ATP = (7,8-dihydropterin-6-yl)methyl diphosphate + AMP + H(+)</text>
        <dbReference type="Rhea" id="RHEA:11412"/>
        <dbReference type="ChEBI" id="CHEBI:15378"/>
        <dbReference type="ChEBI" id="CHEBI:30616"/>
        <dbReference type="ChEBI" id="CHEBI:44841"/>
        <dbReference type="ChEBI" id="CHEBI:72950"/>
        <dbReference type="ChEBI" id="CHEBI:456215"/>
        <dbReference type="EC" id="2.7.6.3"/>
    </reaction>
</comment>
<feature type="domain" description="7,8-dihydro-6-hydroxymethylpterin-pyrophosphokinase" evidence="10">
    <location>
        <begin position="41"/>
        <end position="173"/>
    </location>
</feature>
<dbReference type="GO" id="GO:0005524">
    <property type="term" value="F:ATP binding"/>
    <property type="evidence" value="ECO:0007669"/>
    <property type="project" value="UniProtKB-KW"/>
</dbReference>
<organism evidence="11 12">
    <name type="scientific">Glaciihabitans tibetensis</name>
    <dbReference type="NCBI Taxonomy" id="1266600"/>
    <lineage>
        <taxon>Bacteria</taxon>
        <taxon>Bacillati</taxon>
        <taxon>Actinomycetota</taxon>
        <taxon>Actinomycetes</taxon>
        <taxon>Micrococcales</taxon>
        <taxon>Microbacteriaceae</taxon>
        <taxon>Glaciihabitans</taxon>
    </lineage>
</organism>
<evidence type="ECO:0000313" key="12">
    <source>
        <dbReference type="Proteomes" id="UP000237983"/>
    </source>
</evidence>
<keyword evidence="12" id="KW-1185">Reference proteome</keyword>
<dbReference type="Proteomes" id="UP000237983">
    <property type="component" value="Unassembled WGS sequence"/>
</dbReference>
<keyword evidence="8" id="KW-0289">Folate biosynthesis</keyword>
<dbReference type="EMBL" id="PVTL01000006">
    <property type="protein sequence ID" value="PRY67432.1"/>
    <property type="molecule type" value="Genomic_DNA"/>
</dbReference>
<dbReference type="EC" id="2.7.6.3" evidence="3"/>
<comment type="pathway">
    <text evidence="2">Cofactor biosynthesis; tetrahydrofolate biosynthesis; 2-amino-4-hydroxy-6-hydroxymethyl-7,8-dihydropteridine diphosphate from 7,8-dihydroneopterin triphosphate: step 4/4.</text>
</comment>
<dbReference type="PANTHER" id="PTHR43071">
    <property type="entry name" value="2-AMINO-4-HYDROXY-6-HYDROXYMETHYLDIHYDROPTERIDINE PYROPHOSPHOKINASE"/>
    <property type="match status" value="1"/>
</dbReference>
<gene>
    <name evidence="11" type="ORF">B0I08_10638</name>
</gene>
<dbReference type="GO" id="GO:0003848">
    <property type="term" value="F:2-amino-4-hydroxy-6-hydroxymethyldihydropteridine diphosphokinase activity"/>
    <property type="evidence" value="ECO:0007669"/>
    <property type="project" value="UniProtKB-EC"/>
</dbReference>
<comment type="caution">
    <text evidence="11">The sequence shown here is derived from an EMBL/GenBank/DDBJ whole genome shotgun (WGS) entry which is preliminary data.</text>
</comment>
<evidence type="ECO:0000256" key="6">
    <source>
        <dbReference type="ARBA" id="ARBA00022777"/>
    </source>
</evidence>
<dbReference type="Pfam" id="PF01288">
    <property type="entry name" value="HPPK"/>
    <property type="match status" value="1"/>
</dbReference>
<dbReference type="AlphaFoldDB" id="A0A2T0VB59"/>
<dbReference type="NCBIfam" id="TIGR01498">
    <property type="entry name" value="folK"/>
    <property type="match status" value="1"/>
</dbReference>
<dbReference type="GO" id="GO:0046654">
    <property type="term" value="P:tetrahydrofolate biosynthetic process"/>
    <property type="evidence" value="ECO:0007669"/>
    <property type="project" value="UniProtKB-UniPathway"/>
</dbReference>
<proteinExistence type="predicted"/>
<sequence>MIRKERINPATVPPAPATAPAPAATPAPTTEPPAADGVVAILSLGSNLGDRERTIRDATARVAGIDRVTLTGASALVETPALKLDGIDHAAPAYLNAILRVSTTLAPEQLLEAVNAIENALGRVRVERWGDRTLDIDIVTFGDVVSDDATLTLPHPRAAERGFVLVPWLELDPHAVLPGRGAVSALPAATSNDVQPYSAEALL</sequence>
<evidence type="ECO:0000256" key="7">
    <source>
        <dbReference type="ARBA" id="ARBA00022840"/>
    </source>
</evidence>
<dbReference type="UniPathway" id="UPA00077">
    <property type="reaction ID" value="UER00155"/>
</dbReference>
<dbReference type="InterPro" id="IPR000550">
    <property type="entry name" value="Hppk"/>
</dbReference>
<dbReference type="CDD" id="cd00483">
    <property type="entry name" value="HPPK"/>
    <property type="match status" value="1"/>
</dbReference>
<dbReference type="RefSeq" id="WP_245884770.1">
    <property type="nucleotide sequence ID" value="NZ_PVTL01000006.1"/>
</dbReference>
<keyword evidence="4" id="KW-0808">Transferase</keyword>
<keyword evidence="6 11" id="KW-0418">Kinase</keyword>
<feature type="compositionally biased region" description="Pro residues" evidence="9">
    <location>
        <begin position="11"/>
        <end position="31"/>
    </location>
</feature>
<dbReference type="PANTHER" id="PTHR43071:SF1">
    <property type="entry name" value="2-AMINO-4-HYDROXY-6-HYDROXYMETHYLDIHYDROPTERIDINE PYROPHOSPHOKINASE"/>
    <property type="match status" value="1"/>
</dbReference>
<reference evidence="11 12" key="1">
    <citation type="submission" date="2018-03" db="EMBL/GenBank/DDBJ databases">
        <title>Genomic Encyclopedia of Type Strains, Phase III (KMG-III): the genomes of soil and plant-associated and newly described type strains.</title>
        <authorList>
            <person name="Whitman W."/>
        </authorList>
    </citation>
    <scope>NUCLEOTIDE SEQUENCE [LARGE SCALE GENOMIC DNA]</scope>
    <source>
        <strain evidence="11 12">CGMCC 1.12484</strain>
    </source>
</reference>
<keyword evidence="7" id="KW-0067">ATP-binding</keyword>
<dbReference type="InterPro" id="IPR035907">
    <property type="entry name" value="Hppk_sf"/>
</dbReference>
<feature type="region of interest" description="Disordered" evidence="9">
    <location>
        <begin position="1"/>
        <end position="34"/>
    </location>
</feature>
<evidence type="ECO:0000259" key="10">
    <source>
        <dbReference type="Pfam" id="PF01288"/>
    </source>
</evidence>
<evidence type="ECO:0000256" key="1">
    <source>
        <dbReference type="ARBA" id="ARBA00000198"/>
    </source>
</evidence>
<dbReference type="Gene3D" id="3.30.70.560">
    <property type="entry name" value="7,8-Dihydro-6-hydroxymethylpterin-pyrophosphokinase HPPK"/>
    <property type="match status" value="1"/>
</dbReference>
<dbReference type="GO" id="GO:0016301">
    <property type="term" value="F:kinase activity"/>
    <property type="evidence" value="ECO:0007669"/>
    <property type="project" value="UniProtKB-KW"/>
</dbReference>
<evidence type="ECO:0000313" key="11">
    <source>
        <dbReference type="EMBL" id="PRY67432.1"/>
    </source>
</evidence>
<dbReference type="GO" id="GO:0046656">
    <property type="term" value="P:folic acid biosynthetic process"/>
    <property type="evidence" value="ECO:0007669"/>
    <property type="project" value="UniProtKB-KW"/>
</dbReference>
<dbReference type="SUPFAM" id="SSF55083">
    <property type="entry name" value="6-hydroxymethyl-7,8-dihydropterin pyrophosphokinase, HPPK"/>
    <property type="match status" value="1"/>
</dbReference>
<name>A0A2T0VB59_9MICO</name>
<evidence type="ECO:0000256" key="8">
    <source>
        <dbReference type="ARBA" id="ARBA00022909"/>
    </source>
</evidence>
<evidence type="ECO:0000256" key="2">
    <source>
        <dbReference type="ARBA" id="ARBA00005051"/>
    </source>
</evidence>
<protein>
    <recommendedName>
        <fullName evidence="3">2-amino-4-hydroxy-6-hydroxymethyldihydropteridine diphosphokinase</fullName>
        <ecNumber evidence="3">2.7.6.3</ecNumber>
    </recommendedName>
</protein>
<evidence type="ECO:0000256" key="5">
    <source>
        <dbReference type="ARBA" id="ARBA00022741"/>
    </source>
</evidence>